<dbReference type="PANTHER" id="PTHR15417:SF2">
    <property type="entry name" value="PROTEIN PHOSPHATASE 1 REGULATORY SUBUNIT 1B"/>
    <property type="match status" value="1"/>
</dbReference>
<dbReference type="PANTHER" id="PTHR15417">
    <property type="entry name" value="PROTEIN PHOSPHATASE INHIBITOR AND DOPAMINE- AND CAMP-REGULATED NEURONAL PHOSPHOPROTEIN"/>
    <property type="match status" value="1"/>
</dbReference>
<keyword evidence="11" id="KW-1185">Reference proteome</keyword>
<dbReference type="InterPro" id="IPR008466">
    <property type="entry name" value="PPP1R1A/B/C"/>
</dbReference>
<evidence type="ECO:0000256" key="6">
    <source>
        <dbReference type="ARBA" id="ARBA00022553"/>
    </source>
</evidence>
<accession>A0A6P8PFD4</accession>
<evidence type="ECO:0000256" key="5">
    <source>
        <dbReference type="ARBA" id="ARBA00022490"/>
    </source>
</evidence>
<keyword evidence="5" id="KW-0963">Cytoplasm</keyword>
<dbReference type="RefSeq" id="XP_033774326.1">
    <property type="nucleotide sequence ID" value="XM_033918435.1"/>
</dbReference>
<dbReference type="InParanoid" id="A0A6P8PFD4"/>
<evidence type="ECO:0000256" key="4">
    <source>
        <dbReference type="ARBA" id="ARBA00020090"/>
    </source>
</evidence>
<comment type="function">
    <text evidence="1">Inhibitor of protein-phosphatase 1.</text>
</comment>
<evidence type="ECO:0000256" key="10">
    <source>
        <dbReference type="SAM" id="MobiDB-lite"/>
    </source>
</evidence>
<dbReference type="Pfam" id="PF05395">
    <property type="entry name" value="DARPP-32"/>
    <property type="match status" value="1"/>
</dbReference>
<evidence type="ECO:0000256" key="8">
    <source>
        <dbReference type="ARBA" id="ARBA00029874"/>
    </source>
</evidence>
<feature type="compositionally biased region" description="Acidic residues" evidence="10">
    <location>
        <begin position="112"/>
        <end position="130"/>
    </location>
</feature>
<proteinExistence type="inferred from homology"/>
<organism evidence="11 12">
    <name type="scientific">Geotrypetes seraphini</name>
    <name type="common">Gaboon caecilian</name>
    <name type="synonym">Caecilia seraphini</name>
    <dbReference type="NCBI Taxonomy" id="260995"/>
    <lineage>
        <taxon>Eukaryota</taxon>
        <taxon>Metazoa</taxon>
        <taxon>Chordata</taxon>
        <taxon>Craniata</taxon>
        <taxon>Vertebrata</taxon>
        <taxon>Euteleostomi</taxon>
        <taxon>Amphibia</taxon>
        <taxon>Gymnophiona</taxon>
        <taxon>Geotrypetes</taxon>
    </lineage>
</organism>
<evidence type="ECO:0000256" key="9">
    <source>
        <dbReference type="ARBA" id="ARBA00030254"/>
    </source>
</evidence>
<name>A0A6P8PFD4_GEOSA</name>
<dbReference type="Proteomes" id="UP000515159">
    <property type="component" value="Chromosome 13"/>
</dbReference>
<comment type="similarity">
    <text evidence="3">Belongs to the protein phosphatase inhibitor 1 family.</text>
</comment>
<feature type="compositionally biased region" description="Basic and acidic residues" evidence="10">
    <location>
        <begin position="148"/>
        <end position="181"/>
    </location>
</feature>
<dbReference type="GeneID" id="117347456"/>
<dbReference type="AlphaFoldDB" id="A0A6P8PFD4"/>
<keyword evidence="6" id="KW-0597">Phosphoprotein</keyword>
<dbReference type="KEGG" id="gsh:117347456"/>
<protein>
    <recommendedName>
        <fullName evidence="4">Protein phosphatase 1 regulatory subunit 1B</fullName>
    </recommendedName>
    <alternativeName>
        <fullName evidence="8">DARPP-32</fullName>
    </alternativeName>
    <alternativeName>
        <fullName evidence="9">Dopamine- and cAMP-regulated neuronal phosphoprotein</fullName>
    </alternativeName>
</protein>
<feature type="region of interest" description="Disordered" evidence="10">
    <location>
        <begin position="93"/>
        <end position="215"/>
    </location>
</feature>
<reference evidence="12" key="1">
    <citation type="submission" date="2025-08" db="UniProtKB">
        <authorList>
            <consortium name="RefSeq"/>
        </authorList>
    </citation>
    <scope>IDENTIFICATION</scope>
</reference>
<dbReference type="GO" id="GO:0004864">
    <property type="term" value="F:protein phosphatase inhibitor activity"/>
    <property type="evidence" value="ECO:0007669"/>
    <property type="project" value="UniProtKB-KW"/>
</dbReference>
<feature type="compositionally biased region" description="Basic and acidic residues" evidence="10">
    <location>
        <begin position="205"/>
        <end position="215"/>
    </location>
</feature>
<keyword evidence="7" id="KW-0650">Protein phosphatase inhibitor</keyword>
<feature type="region of interest" description="Disordered" evidence="10">
    <location>
        <begin position="1"/>
        <end position="78"/>
    </location>
</feature>
<evidence type="ECO:0000256" key="7">
    <source>
        <dbReference type="ARBA" id="ARBA00023272"/>
    </source>
</evidence>
<dbReference type="OrthoDB" id="9946890at2759"/>
<evidence type="ECO:0000256" key="2">
    <source>
        <dbReference type="ARBA" id="ARBA00004496"/>
    </source>
</evidence>
<sequence length="215" mass="23644">MESKDRKKIHFAMPAPPGQLDPRAVEMIRRRRPTPATLFRVSDPSSPEEESSPCQRALGDSHLLKTKRPNPCGYNPPSLKAVQRIVQSHIHSISSLADSNLPEDGPENSNSDLEEEDGSESSCEPEDTAESPDVSKPESGINMDEESSMCRRLDVLMEDHPLTETKRSEITEEGKPSDKQETAPGEPGSPEACTQSDTTSCSSQEFKDQENPIAE</sequence>
<evidence type="ECO:0000256" key="3">
    <source>
        <dbReference type="ARBA" id="ARBA00007775"/>
    </source>
</evidence>
<dbReference type="GO" id="GO:0005737">
    <property type="term" value="C:cytoplasm"/>
    <property type="evidence" value="ECO:0007669"/>
    <property type="project" value="UniProtKB-SubCell"/>
</dbReference>
<comment type="subcellular location">
    <subcellularLocation>
        <location evidence="2">Cytoplasm</location>
    </subcellularLocation>
</comment>
<feature type="compositionally biased region" description="Basic residues" evidence="10">
    <location>
        <begin position="1"/>
        <end position="10"/>
    </location>
</feature>
<evidence type="ECO:0000256" key="1">
    <source>
        <dbReference type="ARBA" id="ARBA00002900"/>
    </source>
</evidence>
<feature type="compositionally biased region" description="Low complexity" evidence="10">
    <location>
        <begin position="193"/>
        <end position="204"/>
    </location>
</feature>
<dbReference type="GO" id="GO:0035556">
    <property type="term" value="P:intracellular signal transduction"/>
    <property type="evidence" value="ECO:0007669"/>
    <property type="project" value="TreeGrafter"/>
</dbReference>
<evidence type="ECO:0000313" key="11">
    <source>
        <dbReference type="Proteomes" id="UP000515159"/>
    </source>
</evidence>
<dbReference type="CTD" id="84152"/>
<evidence type="ECO:0000313" key="12">
    <source>
        <dbReference type="RefSeq" id="XP_033774326.1"/>
    </source>
</evidence>
<gene>
    <name evidence="12" type="primary">PPP1R1B</name>
</gene>